<dbReference type="GO" id="GO:0032259">
    <property type="term" value="P:methylation"/>
    <property type="evidence" value="ECO:0007669"/>
    <property type="project" value="UniProtKB-KW"/>
</dbReference>
<evidence type="ECO:0000313" key="1">
    <source>
        <dbReference type="EMBL" id="SKC61504.1"/>
    </source>
</evidence>
<dbReference type="Proteomes" id="UP000190857">
    <property type="component" value="Unassembled WGS sequence"/>
</dbReference>
<dbReference type="EMBL" id="FUZP01000002">
    <property type="protein sequence ID" value="SKC61504.1"/>
    <property type="molecule type" value="Genomic_DNA"/>
</dbReference>
<evidence type="ECO:0000313" key="2">
    <source>
        <dbReference type="Proteomes" id="UP000190857"/>
    </source>
</evidence>
<accession>A0A1T5KCV0</accession>
<dbReference type="GO" id="GO:0008168">
    <property type="term" value="F:methyltransferase activity"/>
    <property type="evidence" value="ECO:0007669"/>
    <property type="project" value="UniProtKB-KW"/>
</dbReference>
<keyword evidence="2" id="KW-1185">Reference proteome</keyword>
<dbReference type="STRING" id="123320.SAMN06309945_2122"/>
<keyword evidence="1" id="KW-0489">Methyltransferase</keyword>
<keyword evidence="1" id="KW-0808">Transferase</keyword>
<dbReference type="AlphaFoldDB" id="A0A1T5KCV0"/>
<dbReference type="Gene3D" id="3.40.50.150">
    <property type="entry name" value="Vaccinia Virus protein VP39"/>
    <property type="match status" value="1"/>
</dbReference>
<name>A0A1T5KCV0_9MICO</name>
<organism evidence="1 2">
    <name type="scientific">Okibacterium fritillariae</name>
    <dbReference type="NCBI Taxonomy" id="123320"/>
    <lineage>
        <taxon>Bacteria</taxon>
        <taxon>Bacillati</taxon>
        <taxon>Actinomycetota</taxon>
        <taxon>Actinomycetes</taxon>
        <taxon>Micrococcales</taxon>
        <taxon>Microbacteriaceae</taxon>
        <taxon>Okibacterium</taxon>
    </lineage>
</organism>
<dbReference type="InterPro" id="IPR029063">
    <property type="entry name" value="SAM-dependent_MTases_sf"/>
</dbReference>
<dbReference type="Pfam" id="PF13489">
    <property type="entry name" value="Methyltransf_23"/>
    <property type="match status" value="1"/>
</dbReference>
<dbReference type="CDD" id="cd02440">
    <property type="entry name" value="AdoMet_MTases"/>
    <property type="match status" value="1"/>
</dbReference>
<sequence>MSTIETNRSDDVATPAIPVVPATFGSGGGEPYARALRHDDEVLYLRETASDSPRHPAPFDVSKWSADADDTDRDVLTRATGPVLDIGCGPGRMVKAAADAGFEAFGIDVSPAALEIAEAAGLDVLRRSVFDPLPREGAWGTALLLDGNIGIGGDPGALLARVAELLAPDGRVIVETHPDDDHDRAFEGAVVNGHGHQSDPFPWAEIGQRALTARAAHAGLEADQVWVADGRTFVSLAPSAA</sequence>
<proteinExistence type="predicted"/>
<gene>
    <name evidence="1" type="ORF">SAMN06309945_2122</name>
</gene>
<protein>
    <submittedName>
        <fullName evidence="1">Methyltransferase domain-containing protein</fullName>
    </submittedName>
</protein>
<dbReference type="OrthoDB" id="4484556at2"/>
<reference evidence="1 2" key="1">
    <citation type="submission" date="2017-02" db="EMBL/GenBank/DDBJ databases">
        <authorList>
            <person name="Peterson S.W."/>
        </authorList>
    </citation>
    <scope>NUCLEOTIDE SEQUENCE [LARGE SCALE GENOMIC DNA]</scope>
    <source>
        <strain evidence="1 2">VKM Ac-2059</strain>
    </source>
</reference>
<dbReference type="SUPFAM" id="SSF53335">
    <property type="entry name" value="S-adenosyl-L-methionine-dependent methyltransferases"/>
    <property type="match status" value="1"/>
</dbReference>
<dbReference type="RefSeq" id="WP_079728188.1">
    <property type="nucleotide sequence ID" value="NZ_FUZP01000002.1"/>
</dbReference>